<dbReference type="AlphaFoldDB" id="E3MJD6"/>
<protein>
    <submittedName>
        <fullName evidence="2">Uncharacterized protein</fullName>
    </submittedName>
</protein>
<organism evidence="4">
    <name type="scientific">Caenorhabditis remanei</name>
    <name type="common">Caenorhabditis vulgaris</name>
    <dbReference type="NCBI Taxonomy" id="31234"/>
    <lineage>
        <taxon>Eukaryota</taxon>
        <taxon>Metazoa</taxon>
        <taxon>Ecdysozoa</taxon>
        <taxon>Nematoda</taxon>
        <taxon>Chromadorea</taxon>
        <taxon>Rhabditida</taxon>
        <taxon>Rhabditina</taxon>
        <taxon>Rhabditomorpha</taxon>
        <taxon>Rhabditoidea</taxon>
        <taxon>Rhabditidae</taxon>
        <taxon>Peloderinae</taxon>
        <taxon>Caenorhabditis</taxon>
    </lineage>
</organism>
<dbReference type="HOGENOM" id="CLU_1798198_0_0_1"/>
<evidence type="ECO:0000313" key="3">
    <source>
        <dbReference type="EMBL" id="KAF1749029.1"/>
    </source>
</evidence>
<dbReference type="KEGG" id="crq:GCK72_025496"/>
<dbReference type="Proteomes" id="UP000483820">
    <property type="component" value="Chromosome X"/>
</dbReference>
<proteinExistence type="predicted"/>
<evidence type="ECO:0000256" key="1">
    <source>
        <dbReference type="SAM" id="MobiDB-lite"/>
    </source>
</evidence>
<evidence type="ECO:0000313" key="5">
    <source>
        <dbReference type="Proteomes" id="UP000483820"/>
    </source>
</evidence>
<evidence type="ECO:0000313" key="2">
    <source>
        <dbReference type="EMBL" id="EFP03672.1"/>
    </source>
</evidence>
<dbReference type="RefSeq" id="XP_003103701.1">
    <property type="nucleotide sequence ID" value="XM_003103653.1"/>
</dbReference>
<dbReference type="FunCoup" id="E3MJD6">
    <property type="interactions" value="567"/>
</dbReference>
<dbReference type="GeneID" id="9819412"/>
<sequence length="133" mass="15089">MTGRFQIPQQNFFTPEDATTWAVIFKTRYLNDCLQNILDSNKIDPADIKTELNCDENATKPIPVNLSAVKYEDSYRQLPFSHIRYKRQKPNLFGNSIVVLNMTPAGPHNKENCKSGIKRQAPATTSTASKRSK</sequence>
<keyword evidence="4" id="KW-1185">Reference proteome</keyword>
<reference evidence="3 5" key="2">
    <citation type="submission" date="2019-12" db="EMBL/GenBank/DDBJ databases">
        <title>Chromosome-level assembly of the Caenorhabditis remanei genome.</title>
        <authorList>
            <person name="Teterina A.A."/>
            <person name="Willis J.H."/>
            <person name="Phillips P.C."/>
        </authorList>
    </citation>
    <scope>NUCLEOTIDE SEQUENCE [LARGE SCALE GENOMIC DNA]</scope>
    <source>
        <strain evidence="3 5">PX506</strain>
        <tissue evidence="3">Whole organism</tissue>
    </source>
</reference>
<dbReference type="CTD" id="9819412"/>
<dbReference type="OrthoDB" id="10465859at2759"/>
<accession>E3MJD6</accession>
<gene>
    <name evidence="2" type="ORF">CRE_19113</name>
    <name evidence="3" type="ORF">GCK72_025496</name>
</gene>
<dbReference type="Proteomes" id="UP000008281">
    <property type="component" value="Unassembled WGS sequence"/>
</dbReference>
<dbReference type="EMBL" id="DS268450">
    <property type="protein sequence ID" value="EFP03672.1"/>
    <property type="molecule type" value="Genomic_DNA"/>
</dbReference>
<evidence type="ECO:0000313" key="4">
    <source>
        <dbReference type="Proteomes" id="UP000008281"/>
    </source>
</evidence>
<dbReference type="EMBL" id="WUAV01000006">
    <property type="protein sequence ID" value="KAF1749029.1"/>
    <property type="molecule type" value="Genomic_DNA"/>
</dbReference>
<dbReference type="eggNOG" id="ENOG502RAJX">
    <property type="taxonomic scope" value="Eukaryota"/>
</dbReference>
<feature type="region of interest" description="Disordered" evidence="1">
    <location>
        <begin position="104"/>
        <end position="133"/>
    </location>
</feature>
<dbReference type="OMA" id="WAVILET"/>
<feature type="compositionally biased region" description="Polar residues" evidence="1">
    <location>
        <begin position="122"/>
        <end position="133"/>
    </location>
</feature>
<name>E3MJD6_CAERE</name>
<reference evidence="2" key="1">
    <citation type="submission" date="2007-07" db="EMBL/GenBank/DDBJ databases">
        <title>PCAP assembly of the Caenorhabditis remanei genome.</title>
        <authorList>
            <consortium name="The Caenorhabditis remanei Sequencing Consortium"/>
            <person name="Wilson R.K."/>
        </authorList>
    </citation>
    <scope>NUCLEOTIDE SEQUENCE [LARGE SCALE GENOMIC DNA]</scope>
    <source>
        <strain evidence="2">PB4641</strain>
    </source>
</reference>